<keyword evidence="1" id="KW-0812">Transmembrane</keyword>
<feature type="transmembrane region" description="Helical" evidence="1">
    <location>
        <begin position="43"/>
        <end position="63"/>
    </location>
</feature>
<evidence type="ECO:0008006" key="4">
    <source>
        <dbReference type="Google" id="ProtNLM"/>
    </source>
</evidence>
<sequence>MNELLVLSTATTVVAVCCFLVFGAVSAGAAVTPSFLLLQPLLFGRLQGLVAFLLGLPAGFSLLLEQQAMFCRIGVFWCGSVYALAFCNLFFFFSRS</sequence>
<dbReference type="Gramene" id="rna31112">
    <property type="protein sequence ID" value="RHN55842.1"/>
    <property type="gene ID" value="gene31112"/>
</dbReference>
<accession>A0A396HR85</accession>
<feature type="transmembrane region" description="Helical" evidence="1">
    <location>
        <begin position="75"/>
        <end position="93"/>
    </location>
</feature>
<dbReference type="AlphaFoldDB" id="A0A396HR85"/>
<gene>
    <name evidence="2" type="ORF">MtrunA17_Chr5g0422811</name>
</gene>
<keyword evidence="1" id="KW-0472">Membrane</keyword>
<proteinExistence type="predicted"/>
<comment type="caution">
    <text evidence="2">The sequence shown here is derived from an EMBL/GenBank/DDBJ whole genome shotgun (WGS) entry which is preliminary data.</text>
</comment>
<evidence type="ECO:0000313" key="2">
    <source>
        <dbReference type="EMBL" id="RHN55842.1"/>
    </source>
</evidence>
<keyword evidence="1" id="KW-1133">Transmembrane helix</keyword>
<evidence type="ECO:0000313" key="3">
    <source>
        <dbReference type="Proteomes" id="UP000265566"/>
    </source>
</evidence>
<reference evidence="3" key="1">
    <citation type="journal article" date="2018" name="Nat. Plants">
        <title>Whole-genome landscape of Medicago truncatula symbiotic genes.</title>
        <authorList>
            <person name="Pecrix Y."/>
            <person name="Staton S.E."/>
            <person name="Sallet E."/>
            <person name="Lelandais-Briere C."/>
            <person name="Moreau S."/>
            <person name="Carrere S."/>
            <person name="Blein T."/>
            <person name="Jardinaud M.F."/>
            <person name="Latrasse D."/>
            <person name="Zouine M."/>
            <person name="Zahm M."/>
            <person name="Kreplak J."/>
            <person name="Mayjonade B."/>
            <person name="Satge C."/>
            <person name="Perez M."/>
            <person name="Cauet S."/>
            <person name="Marande W."/>
            <person name="Chantry-Darmon C."/>
            <person name="Lopez-Roques C."/>
            <person name="Bouchez O."/>
            <person name="Berard A."/>
            <person name="Debelle F."/>
            <person name="Munos S."/>
            <person name="Bendahmane A."/>
            <person name="Berges H."/>
            <person name="Niebel A."/>
            <person name="Buitink J."/>
            <person name="Frugier F."/>
            <person name="Benhamed M."/>
            <person name="Crespi M."/>
            <person name="Gouzy J."/>
            <person name="Gamas P."/>
        </authorList>
    </citation>
    <scope>NUCLEOTIDE SEQUENCE [LARGE SCALE GENOMIC DNA]</scope>
    <source>
        <strain evidence="3">cv. Jemalong A17</strain>
    </source>
</reference>
<organism evidence="2 3">
    <name type="scientific">Medicago truncatula</name>
    <name type="common">Barrel medic</name>
    <name type="synonym">Medicago tribuloides</name>
    <dbReference type="NCBI Taxonomy" id="3880"/>
    <lineage>
        <taxon>Eukaryota</taxon>
        <taxon>Viridiplantae</taxon>
        <taxon>Streptophyta</taxon>
        <taxon>Embryophyta</taxon>
        <taxon>Tracheophyta</taxon>
        <taxon>Spermatophyta</taxon>
        <taxon>Magnoliopsida</taxon>
        <taxon>eudicotyledons</taxon>
        <taxon>Gunneridae</taxon>
        <taxon>Pentapetalae</taxon>
        <taxon>rosids</taxon>
        <taxon>fabids</taxon>
        <taxon>Fabales</taxon>
        <taxon>Fabaceae</taxon>
        <taxon>Papilionoideae</taxon>
        <taxon>50 kb inversion clade</taxon>
        <taxon>NPAAA clade</taxon>
        <taxon>Hologalegina</taxon>
        <taxon>IRL clade</taxon>
        <taxon>Trifolieae</taxon>
        <taxon>Medicago</taxon>
    </lineage>
</organism>
<protein>
    <recommendedName>
        <fullName evidence="4">Transmembrane protein</fullName>
    </recommendedName>
</protein>
<dbReference type="Proteomes" id="UP000265566">
    <property type="component" value="Chromosome 5"/>
</dbReference>
<name>A0A396HR85_MEDTR</name>
<dbReference type="EMBL" id="PSQE01000005">
    <property type="protein sequence ID" value="RHN55842.1"/>
    <property type="molecule type" value="Genomic_DNA"/>
</dbReference>
<evidence type="ECO:0000256" key="1">
    <source>
        <dbReference type="SAM" id="Phobius"/>
    </source>
</evidence>